<dbReference type="Gene3D" id="2.60.120.620">
    <property type="entry name" value="q2cbj1_9rhob like domain"/>
    <property type="match status" value="1"/>
</dbReference>
<evidence type="ECO:0000313" key="5">
    <source>
        <dbReference type="Proteomes" id="UP000034680"/>
    </source>
</evidence>
<dbReference type="Proteomes" id="UP000034680">
    <property type="component" value="Unassembled WGS sequence"/>
</dbReference>
<comment type="caution">
    <text evidence="4">The sequence shown here is derived from an EMBL/GenBank/DDBJ whole genome shotgun (WGS) entry which is preliminary data.</text>
</comment>
<keyword evidence="3" id="KW-1133">Transmembrane helix</keyword>
<organism evidence="4 5">
    <name type="scientific">Diaporthe ampelina</name>
    <dbReference type="NCBI Taxonomy" id="1214573"/>
    <lineage>
        <taxon>Eukaryota</taxon>
        <taxon>Fungi</taxon>
        <taxon>Dikarya</taxon>
        <taxon>Ascomycota</taxon>
        <taxon>Pezizomycotina</taxon>
        <taxon>Sordariomycetes</taxon>
        <taxon>Sordariomycetidae</taxon>
        <taxon>Diaporthales</taxon>
        <taxon>Diaporthaceae</taxon>
        <taxon>Diaporthe</taxon>
    </lineage>
</organism>
<keyword evidence="3" id="KW-0812">Transmembrane</keyword>
<evidence type="ECO:0000256" key="1">
    <source>
        <dbReference type="ARBA" id="ARBA00022723"/>
    </source>
</evidence>
<keyword evidence="5" id="KW-1185">Reference proteome</keyword>
<dbReference type="GO" id="GO:0046872">
    <property type="term" value="F:metal ion binding"/>
    <property type="evidence" value="ECO:0007669"/>
    <property type="project" value="UniProtKB-KW"/>
</dbReference>
<feature type="transmembrane region" description="Helical" evidence="3">
    <location>
        <begin position="12"/>
        <end position="32"/>
    </location>
</feature>
<dbReference type="PANTHER" id="PTHR10869">
    <property type="entry name" value="PROLYL 4-HYDROXYLASE ALPHA SUBUNIT"/>
    <property type="match status" value="1"/>
</dbReference>
<dbReference type="OrthoDB" id="420380at2759"/>
<evidence type="ECO:0000256" key="3">
    <source>
        <dbReference type="SAM" id="Phobius"/>
    </source>
</evidence>
<reference evidence="4 5" key="1">
    <citation type="submission" date="2015-05" db="EMBL/GenBank/DDBJ databases">
        <title>Distinctive expansion of gene families associated with plant cell wall degradation and secondary metabolism in the genomes of grapevine trunk pathogens.</title>
        <authorList>
            <person name="Lawrence D.P."/>
            <person name="Travadon R."/>
            <person name="Rolshausen P.E."/>
            <person name="Baumgartner K."/>
        </authorList>
    </citation>
    <scope>NUCLEOTIDE SEQUENCE [LARGE SCALE GENOMIC DNA]</scope>
    <source>
        <strain evidence="4">DA912</strain>
    </source>
</reference>
<reference evidence="4 5" key="2">
    <citation type="submission" date="2015-05" db="EMBL/GenBank/DDBJ databases">
        <authorList>
            <person name="Morales-Cruz A."/>
            <person name="Amrine K.C."/>
            <person name="Cantu D."/>
        </authorList>
    </citation>
    <scope>NUCLEOTIDE SEQUENCE [LARGE SCALE GENOMIC DNA]</scope>
    <source>
        <strain evidence="4">DA912</strain>
    </source>
</reference>
<dbReference type="GO" id="GO:0004656">
    <property type="term" value="F:procollagen-proline 4-dioxygenase activity"/>
    <property type="evidence" value="ECO:0007669"/>
    <property type="project" value="TreeGrafter"/>
</dbReference>
<dbReference type="AlphaFoldDB" id="A0A0G2HGR3"/>
<keyword evidence="3" id="KW-0472">Membrane</keyword>
<dbReference type="InterPro" id="IPR045054">
    <property type="entry name" value="P4HA-like"/>
</dbReference>
<accession>A0A0G2HGR3</accession>
<protein>
    <submittedName>
        <fullName evidence="4">Putative oxoglutarate iron-dependent oxygenase</fullName>
    </submittedName>
</protein>
<evidence type="ECO:0000313" key="4">
    <source>
        <dbReference type="EMBL" id="KKY34283.1"/>
    </source>
</evidence>
<gene>
    <name evidence="4" type="ORF">UCDDA912_g05688</name>
</gene>
<dbReference type="STRING" id="1214573.A0A0G2HGR3"/>
<sequence>MKLRMELTTFTSLRTTASVLAVVTALSLAYLINRHNFITDENIDTYRCLQKQFVPTILSTDPLLIHIDEFVTPFEAEYLISLAKFEPSTIGLSDKITNTTTRRSQSAVLPDVLEANVSDPVVECILQRASAFQGHVPLSHTEPLQLVKYQAGEYYRAHYDAWTTNKPDTQGNRETSFFVTLRSVGLLNSTRQDGEAVATTGARSSAGTSFPRLRRRFEDARLCKAIECGGEEEGIVAKPVALRVGVA</sequence>
<proteinExistence type="predicted"/>
<dbReference type="PANTHER" id="PTHR10869:SF246">
    <property type="entry name" value="TRANSMEMBRANE PROLYL 4-HYDROXYLASE"/>
    <property type="match status" value="1"/>
</dbReference>
<keyword evidence="2" id="KW-0408">Iron</keyword>
<evidence type="ECO:0000256" key="2">
    <source>
        <dbReference type="ARBA" id="ARBA00023004"/>
    </source>
</evidence>
<keyword evidence="1" id="KW-0479">Metal-binding</keyword>
<name>A0A0G2HGR3_9PEZI</name>
<dbReference type="GO" id="GO:0005783">
    <property type="term" value="C:endoplasmic reticulum"/>
    <property type="evidence" value="ECO:0007669"/>
    <property type="project" value="TreeGrafter"/>
</dbReference>
<dbReference type="EMBL" id="LCUC01000209">
    <property type="protein sequence ID" value="KKY34283.1"/>
    <property type="molecule type" value="Genomic_DNA"/>
</dbReference>